<dbReference type="SUPFAM" id="SSF51905">
    <property type="entry name" value="FAD/NAD(P)-binding domain"/>
    <property type="match status" value="1"/>
</dbReference>
<evidence type="ECO:0000313" key="2">
    <source>
        <dbReference type="EMBL" id="KAG6409650.1"/>
    </source>
</evidence>
<reference evidence="2" key="1">
    <citation type="submission" date="2018-01" db="EMBL/GenBank/DDBJ databases">
        <authorList>
            <person name="Mao J.F."/>
        </authorList>
    </citation>
    <scope>NUCLEOTIDE SEQUENCE</scope>
    <source>
        <strain evidence="2">Huo1</strain>
        <tissue evidence="2">Leaf</tissue>
    </source>
</reference>
<feature type="region of interest" description="Disordered" evidence="1">
    <location>
        <begin position="567"/>
        <end position="605"/>
    </location>
</feature>
<name>A0A8X8X861_SALSN</name>
<dbReference type="Gene3D" id="3.30.559.10">
    <property type="entry name" value="Chloramphenicol acetyltransferase-like domain"/>
    <property type="match status" value="2"/>
</dbReference>
<feature type="compositionally biased region" description="Polar residues" evidence="1">
    <location>
        <begin position="576"/>
        <end position="587"/>
    </location>
</feature>
<dbReference type="InterPro" id="IPR036188">
    <property type="entry name" value="FAD/NAD-bd_sf"/>
</dbReference>
<dbReference type="InterPro" id="IPR053212">
    <property type="entry name" value="DHP_3-monooxygenase"/>
</dbReference>
<keyword evidence="3" id="KW-1185">Reference proteome</keyword>
<reference evidence="2" key="2">
    <citation type="submission" date="2020-08" db="EMBL/GenBank/DDBJ databases">
        <title>Plant Genome Project.</title>
        <authorList>
            <person name="Zhang R.-G."/>
        </authorList>
    </citation>
    <scope>NUCLEOTIDE SEQUENCE</scope>
    <source>
        <strain evidence="2">Huo1</strain>
        <tissue evidence="2">Leaf</tissue>
    </source>
</reference>
<accession>A0A8X8X861</accession>
<evidence type="ECO:0000313" key="3">
    <source>
        <dbReference type="Proteomes" id="UP000298416"/>
    </source>
</evidence>
<protein>
    <submittedName>
        <fullName evidence="2">Uncharacterized protein</fullName>
    </submittedName>
</protein>
<dbReference type="InterPro" id="IPR023213">
    <property type="entry name" value="CAT-like_dom_sf"/>
</dbReference>
<gene>
    <name evidence="2" type="ORF">SASPL_127692</name>
</gene>
<organism evidence="2">
    <name type="scientific">Salvia splendens</name>
    <name type="common">Scarlet sage</name>
    <dbReference type="NCBI Taxonomy" id="180675"/>
    <lineage>
        <taxon>Eukaryota</taxon>
        <taxon>Viridiplantae</taxon>
        <taxon>Streptophyta</taxon>
        <taxon>Embryophyta</taxon>
        <taxon>Tracheophyta</taxon>
        <taxon>Spermatophyta</taxon>
        <taxon>Magnoliopsida</taxon>
        <taxon>eudicotyledons</taxon>
        <taxon>Gunneridae</taxon>
        <taxon>Pentapetalae</taxon>
        <taxon>asterids</taxon>
        <taxon>lamiids</taxon>
        <taxon>Lamiales</taxon>
        <taxon>Lamiaceae</taxon>
        <taxon>Nepetoideae</taxon>
        <taxon>Mentheae</taxon>
        <taxon>Salviinae</taxon>
        <taxon>Salvia</taxon>
        <taxon>Salvia subgen. Calosphace</taxon>
        <taxon>core Calosphace</taxon>
    </lineage>
</organism>
<dbReference type="PANTHER" id="PTHR47469:SF2">
    <property type="entry name" value="OS06G0597600 PROTEIN"/>
    <property type="match status" value="1"/>
</dbReference>
<dbReference type="PANTHER" id="PTHR47469">
    <property type="entry name" value="MONOOXYGENASE-LIKE"/>
    <property type="match status" value="1"/>
</dbReference>
<proteinExistence type="predicted"/>
<sequence length="740" mass="82081">MSFCSSLPSFNASKPLSLRFRACAADVPDFFSADWLESRRKRPFDEAVRHQLDALMFNDQPRPDYGIEVMYRDLIPSKDLPISGPSLTWFERFRRIFHHSSYRALLGHRERKILSSLNVDEVSQFQVSTLNPSMHLFSSSDRYTWNSIALSREYGYEELGLKKKKINTHTHTQRSMEMKEARRKAKAVIVGGSIAEISCAPTLTAAGWDVVVLEKTSSPPNRSATGAGVGLDTVSLKLIEKWIQQPQHLQQLSLPMTIEHVAVHWADLHSLLYSSLQSEIVLWGHLFLSFCISDDKTNVKVQAKVLQTNETVEIVGDLLVAADGCLSSIREAFLPDLKLRFRGSCYSLRANQPTIKQSHNLSRECLDSRAGESDERNQAIYDAEMQLTQSVLMLGGASRNGAWRISPRPALEEYQSIRLLVASEQVLFCDLFDHLTASEEESKAKARRTHQEALSAYPPVIGRLVRTPEGHWTVKCNDAGVRMVEAKVNGTVQEWLQNVDREKGIMLVHWEEIYHKPYFWSTFYVQITEFECGGVAIGLSCSHMLSDPTSATTLIKAMTLGSQTAPAPVFRPLPTRPQQAAANTPTSIDHYKSGTPPPTSTQPPSTATITLHFTQESVARCVAAAGPHASPFDALTALLWTRIRKVRGAGPELSLSICFDARSVLGLESGSSAAAWSGLMDGDGVMEVIIMPAVEPGGRVAAVTLPDDEARKLLEDAWVELQGVVPIVVMGMPKRVMITI</sequence>
<evidence type="ECO:0000256" key="1">
    <source>
        <dbReference type="SAM" id="MobiDB-lite"/>
    </source>
</evidence>
<comment type="caution">
    <text evidence="2">The sequence shown here is derived from an EMBL/GenBank/DDBJ whole genome shotgun (WGS) entry which is preliminary data.</text>
</comment>
<dbReference type="EMBL" id="PNBA02000010">
    <property type="protein sequence ID" value="KAG6409650.1"/>
    <property type="molecule type" value="Genomic_DNA"/>
</dbReference>
<dbReference type="Gene3D" id="3.50.50.60">
    <property type="entry name" value="FAD/NAD(P)-binding domain"/>
    <property type="match status" value="1"/>
</dbReference>
<dbReference type="Proteomes" id="UP000298416">
    <property type="component" value="Unassembled WGS sequence"/>
</dbReference>
<dbReference type="Pfam" id="PF02458">
    <property type="entry name" value="Transferase"/>
    <property type="match status" value="1"/>
</dbReference>
<dbReference type="AlphaFoldDB" id="A0A8X8X861"/>